<dbReference type="InterPro" id="IPR050312">
    <property type="entry name" value="IolE/XylAMocC-like"/>
</dbReference>
<dbReference type="InterPro" id="IPR036237">
    <property type="entry name" value="Xyl_isomerase-like_sf"/>
</dbReference>
<dbReference type="SUPFAM" id="SSF51658">
    <property type="entry name" value="Xylose isomerase-like"/>
    <property type="match status" value="1"/>
</dbReference>
<gene>
    <name evidence="2" type="ORF">EWE75_17375</name>
</gene>
<dbReference type="PANTHER" id="PTHR12110">
    <property type="entry name" value="HYDROXYPYRUVATE ISOMERASE"/>
    <property type="match status" value="1"/>
</dbReference>
<dbReference type="Proteomes" id="UP000292085">
    <property type="component" value="Unassembled WGS sequence"/>
</dbReference>
<dbReference type="OrthoDB" id="9072761at2"/>
<sequence>MTGVAAPRTANPLSLASGVLPEFGAATVIAAARAAGFDAAGIWVEPGEWSAGDTREARAALAATGLPLLDVEVIWIKPDSRIDDHRKVIDVGADLGAANVLCVSSDPDPDATAAKLAALCRHAEGSGMRVALEFGIFTAVKDLAQASAIVAAVAHPLAAILIDPIHVDRSGTSLAQIAALDPRLLPYAQFCDARATRPDPADFDAVITDAIDLREHCGAGSLPLAAMLAALPAGVPLSIELRSKALREAHPDPVVRACAVAAATRAWFDAQGAG</sequence>
<comment type="caution">
    <text evidence="2">The sequence shown here is derived from an EMBL/GenBank/DDBJ whole genome shotgun (WGS) entry which is preliminary data.</text>
</comment>
<feature type="domain" description="Xylose isomerase-like TIM barrel" evidence="1">
    <location>
        <begin position="29"/>
        <end position="243"/>
    </location>
</feature>
<evidence type="ECO:0000313" key="3">
    <source>
        <dbReference type="Proteomes" id="UP000292085"/>
    </source>
</evidence>
<keyword evidence="3" id="KW-1185">Reference proteome</keyword>
<evidence type="ECO:0000313" key="2">
    <source>
        <dbReference type="EMBL" id="RZF63201.1"/>
    </source>
</evidence>
<dbReference type="Pfam" id="PF01261">
    <property type="entry name" value="AP_endonuc_2"/>
    <property type="match status" value="1"/>
</dbReference>
<dbReference type="InterPro" id="IPR013022">
    <property type="entry name" value="Xyl_isomerase-like_TIM-brl"/>
</dbReference>
<accession>A0A4Q6XTC1</accession>
<organism evidence="2 3">
    <name type="scientific">Sphingomonas populi</name>
    <dbReference type="NCBI Taxonomy" id="2484750"/>
    <lineage>
        <taxon>Bacteria</taxon>
        <taxon>Pseudomonadati</taxon>
        <taxon>Pseudomonadota</taxon>
        <taxon>Alphaproteobacteria</taxon>
        <taxon>Sphingomonadales</taxon>
        <taxon>Sphingomonadaceae</taxon>
        <taxon>Sphingomonas</taxon>
    </lineage>
</organism>
<protein>
    <submittedName>
        <fullName evidence="2">Sugar phosphate isomerase/epimerase</fullName>
    </submittedName>
</protein>
<proteinExistence type="predicted"/>
<dbReference type="EMBL" id="SGIS01000030">
    <property type="protein sequence ID" value="RZF63201.1"/>
    <property type="molecule type" value="Genomic_DNA"/>
</dbReference>
<name>A0A4Q6XTC1_9SPHN</name>
<dbReference type="GO" id="GO:0016853">
    <property type="term" value="F:isomerase activity"/>
    <property type="evidence" value="ECO:0007669"/>
    <property type="project" value="UniProtKB-KW"/>
</dbReference>
<dbReference type="RefSeq" id="WP_130159374.1">
    <property type="nucleotide sequence ID" value="NZ_SGIS01000030.1"/>
</dbReference>
<reference evidence="2 3" key="1">
    <citation type="submission" date="2019-02" db="EMBL/GenBank/DDBJ databases">
        <authorList>
            <person name="Li Y."/>
        </authorList>
    </citation>
    <scope>NUCLEOTIDE SEQUENCE [LARGE SCALE GENOMIC DNA]</scope>
    <source>
        <strain evidence="2 3">3-7</strain>
    </source>
</reference>
<evidence type="ECO:0000259" key="1">
    <source>
        <dbReference type="Pfam" id="PF01261"/>
    </source>
</evidence>
<dbReference type="AlphaFoldDB" id="A0A4Q6XTC1"/>
<keyword evidence="2" id="KW-0413">Isomerase</keyword>
<dbReference type="PANTHER" id="PTHR12110:SF48">
    <property type="entry name" value="BLL3656 PROTEIN"/>
    <property type="match status" value="1"/>
</dbReference>
<dbReference type="Gene3D" id="3.20.20.150">
    <property type="entry name" value="Divalent-metal-dependent TIM barrel enzymes"/>
    <property type="match status" value="1"/>
</dbReference>